<gene>
    <name evidence="1" type="ORF">SAMN02746066_04339</name>
</gene>
<organism evidence="1 2">
    <name type="scientific">Anaerosporobacter mobilis DSM 15930</name>
    <dbReference type="NCBI Taxonomy" id="1120996"/>
    <lineage>
        <taxon>Bacteria</taxon>
        <taxon>Bacillati</taxon>
        <taxon>Bacillota</taxon>
        <taxon>Clostridia</taxon>
        <taxon>Lachnospirales</taxon>
        <taxon>Lachnospiraceae</taxon>
        <taxon>Anaerosporobacter</taxon>
    </lineage>
</organism>
<name>A0A1M7NAP2_9FIRM</name>
<evidence type="ECO:0000313" key="1">
    <source>
        <dbReference type="EMBL" id="SHN00582.1"/>
    </source>
</evidence>
<dbReference type="RefSeq" id="WP_073291337.1">
    <property type="nucleotide sequence ID" value="NZ_FRCP01000026.1"/>
</dbReference>
<protein>
    <submittedName>
        <fullName evidence="1">Uncharacterized protein</fullName>
    </submittedName>
</protein>
<accession>A0A1M7NAP2</accession>
<dbReference type="STRING" id="1120996.SAMN02746066_04339"/>
<sequence length="230" mass="27430">MQRRTKKDLELLAGETLLDYFIRHTLTEKDEKNVVQVLAHMNAFVFGQTERKRKEIEDFGDYFLSNGLEESSRDERIKYFGEEDAYILNIYYKLFEEEERKRILEEIEDISLEQRYEAMTLTDTIFSQIKEDITVTLSTLGGPVIFNYYKNDAKNTEMLKNEFFIYMAYAIKLGKAGLVVRIKKKPKDLLFGIKIEDEKWEPLRVYEFLEDYEDGLDLSVMYTEISRKYE</sequence>
<reference evidence="1 2" key="1">
    <citation type="submission" date="2016-11" db="EMBL/GenBank/DDBJ databases">
        <authorList>
            <person name="Jaros S."/>
            <person name="Januszkiewicz K."/>
            <person name="Wedrychowicz H."/>
        </authorList>
    </citation>
    <scope>NUCLEOTIDE SEQUENCE [LARGE SCALE GENOMIC DNA]</scope>
    <source>
        <strain evidence="1 2">DSM 15930</strain>
    </source>
</reference>
<dbReference type="AlphaFoldDB" id="A0A1M7NAP2"/>
<keyword evidence="2" id="KW-1185">Reference proteome</keyword>
<dbReference type="EMBL" id="FRCP01000026">
    <property type="protein sequence ID" value="SHN00582.1"/>
    <property type="molecule type" value="Genomic_DNA"/>
</dbReference>
<evidence type="ECO:0000313" key="2">
    <source>
        <dbReference type="Proteomes" id="UP000184038"/>
    </source>
</evidence>
<dbReference type="Proteomes" id="UP000184038">
    <property type="component" value="Unassembled WGS sequence"/>
</dbReference>
<proteinExistence type="predicted"/>